<feature type="transmembrane region" description="Helical" evidence="2">
    <location>
        <begin position="295"/>
        <end position="316"/>
    </location>
</feature>
<feature type="transmembrane region" description="Helical" evidence="2">
    <location>
        <begin position="258"/>
        <end position="275"/>
    </location>
</feature>
<evidence type="ECO:0008006" key="5">
    <source>
        <dbReference type="Google" id="ProtNLM"/>
    </source>
</evidence>
<feature type="region of interest" description="Disordered" evidence="1">
    <location>
        <begin position="484"/>
        <end position="572"/>
    </location>
</feature>
<evidence type="ECO:0000313" key="4">
    <source>
        <dbReference type="Proteomes" id="UP001519460"/>
    </source>
</evidence>
<gene>
    <name evidence="3" type="ORF">BaRGS_00004359</name>
</gene>
<dbReference type="Proteomes" id="UP001519460">
    <property type="component" value="Unassembled WGS sequence"/>
</dbReference>
<feature type="region of interest" description="Disordered" evidence="1">
    <location>
        <begin position="375"/>
        <end position="394"/>
    </location>
</feature>
<evidence type="ECO:0000256" key="1">
    <source>
        <dbReference type="SAM" id="MobiDB-lite"/>
    </source>
</evidence>
<feature type="transmembrane region" description="Helical" evidence="2">
    <location>
        <begin position="176"/>
        <end position="195"/>
    </location>
</feature>
<feature type="transmembrane region" description="Helical" evidence="2">
    <location>
        <begin position="436"/>
        <end position="461"/>
    </location>
</feature>
<feature type="compositionally biased region" description="Polar residues" evidence="1">
    <location>
        <begin position="489"/>
        <end position="504"/>
    </location>
</feature>
<evidence type="ECO:0000256" key="2">
    <source>
        <dbReference type="SAM" id="Phobius"/>
    </source>
</evidence>
<organism evidence="3 4">
    <name type="scientific">Batillaria attramentaria</name>
    <dbReference type="NCBI Taxonomy" id="370345"/>
    <lineage>
        <taxon>Eukaryota</taxon>
        <taxon>Metazoa</taxon>
        <taxon>Spiralia</taxon>
        <taxon>Lophotrochozoa</taxon>
        <taxon>Mollusca</taxon>
        <taxon>Gastropoda</taxon>
        <taxon>Caenogastropoda</taxon>
        <taxon>Sorbeoconcha</taxon>
        <taxon>Cerithioidea</taxon>
        <taxon>Batillariidae</taxon>
        <taxon>Batillaria</taxon>
    </lineage>
</organism>
<feature type="compositionally biased region" description="Basic residues" evidence="1">
    <location>
        <begin position="385"/>
        <end position="394"/>
    </location>
</feature>
<feature type="compositionally biased region" description="Basic and acidic residues" evidence="1">
    <location>
        <begin position="505"/>
        <end position="518"/>
    </location>
</feature>
<feature type="transmembrane region" description="Helical" evidence="2">
    <location>
        <begin position="401"/>
        <end position="430"/>
    </location>
</feature>
<dbReference type="EMBL" id="JACVVK020000015">
    <property type="protein sequence ID" value="KAK7504493.1"/>
    <property type="molecule type" value="Genomic_DNA"/>
</dbReference>
<sequence>MIKGSCNTLFRNISGLLVRVVYRETPCHLSEFLGFEPIKRQFSFRSIFASHQQTVFPKIGTACPALTQKLTRQLIVLRSSSPYRPANSTFILHRAGGRKGGKSDIHTEFASFFVMTAKPMDRMNTSSADSGDPFHDPEPVRYLGIMFSIAALGTLANMICLWVWAAESSFQSGTCLCKVIVVWDSIYLLCVPYTIDYYFDSARRAVFISDKDLLHFWYSLSNLAQLASLQTTVLVTISRWAAVYFPLKMRHKLTKSTMYSVCVGMFTWSLCLESMEMVASRYEKTNSSIITVRTAKVIAGLVLPPVVMTTLTVSLVREHRSHQRRLSHVWRHSISERRGSSQTHDGRTSVSQGRPSGSHMSLSRGLSLLHIARSPSAKQAVEPMKRRKRSGKRSRLAQRQLVRYLFVLSFNAFIAFTVCRGSQLVVFFLVGDRELLRHMAIATIFVQMIYASFNLPVYLAFAPRFRHLLNKRVKKVTAGDRISLPRPSFTVTPSGTRSILSEPSTRSRIERSQGDDSNRGGSQNPSIPTSRSTSVDKTDEMRNSSAENKRNRRQSVVRFLDLPSPMNEQPNS</sequence>
<proteinExistence type="predicted"/>
<dbReference type="AlphaFoldDB" id="A0ABD0LZD3"/>
<dbReference type="InterPro" id="IPR052954">
    <property type="entry name" value="GPCR-Ligand_Int"/>
</dbReference>
<dbReference type="PANTHER" id="PTHR46641:SF2">
    <property type="entry name" value="FMRFAMIDE RECEPTOR"/>
    <property type="match status" value="1"/>
</dbReference>
<accession>A0ABD0LZD3</accession>
<feature type="region of interest" description="Disordered" evidence="1">
    <location>
        <begin position="335"/>
        <end position="361"/>
    </location>
</feature>
<evidence type="ECO:0000313" key="3">
    <source>
        <dbReference type="EMBL" id="KAK7504493.1"/>
    </source>
</evidence>
<name>A0ABD0LZD3_9CAEN</name>
<comment type="caution">
    <text evidence="3">The sequence shown here is derived from an EMBL/GenBank/DDBJ whole genome shotgun (WGS) entry which is preliminary data.</text>
</comment>
<feature type="compositionally biased region" description="Polar residues" evidence="1">
    <location>
        <begin position="348"/>
        <end position="361"/>
    </location>
</feature>
<dbReference type="Gene3D" id="1.20.1070.10">
    <property type="entry name" value="Rhodopsin 7-helix transmembrane proteins"/>
    <property type="match status" value="1"/>
</dbReference>
<feature type="compositionally biased region" description="Polar residues" evidence="1">
    <location>
        <begin position="519"/>
        <end position="533"/>
    </location>
</feature>
<feature type="transmembrane region" description="Helical" evidence="2">
    <location>
        <begin position="142"/>
        <end position="164"/>
    </location>
</feature>
<feature type="transmembrane region" description="Helical" evidence="2">
    <location>
        <begin position="215"/>
        <end position="237"/>
    </location>
</feature>
<keyword evidence="2" id="KW-0812">Transmembrane</keyword>
<keyword evidence="2" id="KW-0472">Membrane</keyword>
<dbReference type="PANTHER" id="PTHR46641">
    <property type="entry name" value="FMRFAMIDE RECEPTOR-RELATED"/>
    <property type="match status" value="1"/>
</dbReference>
<feature type="compositionally biased region" description="Basic and acidic residues" evidence="1">
    <location>
        <begin position="335"/>
        <end position="347"/>
    </location>
</feature>
<dbReference type="SUPFAM" id="SSF81321">
    <property type="entry name" value="Family A G protein-coupled receptor-like"/>
    <property type="match status" value="1"/>
</dbReference>
<protein>
    <recommendedName>
        <fullName evidence="5">G-protein coupled receptors family 1 profile domain-containing protein</fullName>
    </recommendedName>
</protein>
<reference evidence="3 4" key="1">
    <citation type="journal article" date="2023" name="Sci. Data">
        <title>Genome assembly of the Korean intertidal mud-creeper Batillaria attramentaria.</title>
        <authorList>
            <person name="Patra A.K."/>
            <person name="Ho P.T."/>
            <person name="Jun S."/>
            <person name="Lee S.J."/>
            <person name="Kim Y."/>
            <person name="Won Y.J."/>
        </authorList>
    </citation>
    <scope>NUCLEOTIDE SEQUENCE [LARGE SCALE GENOMIC DNA]</scope>
    <source>
        <strain evidence="3">Wonlab-2016</strain>
    </source>
</reference>
<keyword evidence="4" id="KW-1185">Reference proteome</keyword>
<keyword evidence="2" id="KW-1133">Transmembrane helix</keyword>